<evidence type="ECO:0000313" key="2">
    <source>
        <dbReference type="EMBL" id="MBW1256670.1"/>
    </source>
</evidence>
<feature type="transmembrane region" description="Helical" evidence="1">
    <location>
        <begin position="388"/>
        <end position="411"/>
    </location>
</feature>
<name>A0ABS6VBI5_9GAMM</name>
<feature type="transmembrane region" description="Helical" evidence="1">
    <location>
        <begin position="46"/>
        <end position="69"/>
    </location>
</feature>
<keyword evidence="1" id="KW-0812">Transmembrane</keyword>
<comment type="caution">
    <text evidence="2">The sequence shown here is derived from an EMBL/GenBank/DDBJ whole genome shotgun (WGS) entry which is preliminary data.</text>
</comment>
<sequence length="477" mass="54021">MLNLIMNTLLISFLGLLSNMFVLFFASFIFYLFAHKKGTLGYFIKTFSIIVMTVPVAILLVLLLIYYIVWQKMILNIWCLIKNFNNKEDFFDDANFNSAEIIVHLIHGTFEKNAPWTQPDSEICKKINSLGINVAISRFSWDGKNTASARTRAAERLGKHLSDSPAKHNYIIAHSHGGAIVREMSHLRDDIAQKVCGVCLLSPPFIFRRKISRTSGSLVYLLDISGSLAIQAILAMVLYPLGLYNHDLSLIIFFISIFLELCLSKYCTKTISAELNRDESRETIRLNNVQIFHAIGDEADSGLRFVSSLHEGCFAIFSQLKKAAASHKRLVHWSAMLSYMIYVIAGIFFWVFSNDYKDWTYVCIAGLIFMLISHIWQWLKPSNDIPHVLTIAAMPVAISSFWLAVAKALAYGDLRLIFCPQIFVSSSETPAGKYNVEKFAPQSDGTLIHSTHSHHEAIKNVAEWLSSSEFERISKQH</sequence>
<accession>A0ABS6VBI5</accession>
<keyword evidence="3" id="KW-1185">Reference proteome</keyword>
<evidence type="ECO:0000256" key="1">
    <source>
        <dbReference type="SAM" id="Phobius"/>
    </source>
</evidence>
<proteinExistence type="predicted"/>
<organism evidence="2 3">
    <name type="scientific">Pantoea allii</name>
    <dbReference type="NCBI Taxonomy" id="574096"/>
    <lineage>
        <taxon>Bacteria</taxon>
        <taxon>Pseudomonadati</taxon>
        <taxon>Pseudomonadota</taxon>
        <taxon>Gammaproteobacteria</taxon>
        <taxon>Enterobacterales</taxon>
        <taxon>Erwiniaceae</taxon>
        <taxon>Pantoea</taxon>
    </lineage>
</organism>
<keyword evidence="1" id="KW-1133">Transmembrane helix</keyword>
<gene>
    <name evidence="2" type="ORF">KYI95_05535</name>
</gene>
<dbReference type="Proteomes" id="UP001197236">
    <property type="component" value="Unassembled WGS sequence"/>
</dbReference>
<dbReference type="RefSeq" id="WP_218994807.1">
    <property type="nucleotide sequence ID" value="NZ_JAHVXU010000002.1"/>
</dbReference>
<feature type="transmembrane region" description="Helical" evidence="1">
    <location>
        <begin position="218"/>
        <end position="242"/>
    </location>
</feature>
<reference evidence="2 3" key="1">
    <citation type="submission" date="2021-07" db="EMBL/GenBank/DDBJ databases">
        <title>A novel phosphonate cluster across the Pantoea species complex is important for pathogenicity in onion.</title>
        <authorList>
            <person name="Zhao M."/>
            <person name="Stice S."/>
            <person name="Shin G.Y."/>
            <person name="Coutinho T."/>
            <person name="Gitaitis R."/>
            <person name="Kvitko B."/>
            <person name="Dutta B."/>
        </authorList>
    </citation>
    <scope>NUCLEOTIDE SEQUENCE [LARGE SCALE GENOMIC DNA]</scope>
    <source>
        <strain evidence="2 3">BD 382</strain>
    </source>
</reference>
<feature type="transmembrane region" description="Helical" evidence="1">
    <location>
        <begin position="359"/>
        <end position="376"/>
    </location>
</feature>
<evidence type="ECO:0000313" key="3">
    <source>
        <dbReference type="Proteomes" id="UP001197236"/>
    </source>
</evidence>
<keyword evidence="1" id="KW-0472">Membrane</keyword>
<dbReference type="EMBL" id="JAHVXZ010000002">
    <property type="protein sequence ID" value="MBW1256670.1"/>
    <property type="molecule type" value="Genomic_DNA"/>
</dbReference>
<feature type="transmembrane region" description="Helical" evidence="1">
    <location>
        <begin position="330"/>
        <end position="353"/>
    </location>
</feature>
<protein>
    <submittedName>
        <fullName evidence="2">Uncharacterized protein</fullName>
    </submittedName>
</protein>
<feature type="transmembrane region" description="Helical" evidence="1">
    <location>
        <begin position="9"/>
        <end position="34"/>
    </location>
</feature>